<dbReference type="InterPro" id="IPR058624">
    <property type="entry name" value="MdtA-like_HH"/>
</dbReference>
<dbReference type="RefSeq" id="WP_068399597.1">
    <property type="nucleotide sequence ID" value="NZ_CP014504.1"/>
</dbReference>
<dbReference type="Pfam" id="PF25944">
    <property type="entry name" value="Beta-barrel_RND"/>
    <property type="match status" value="1"/>
</dbReference>
<evidence type="ECO:0000256" key="2">
    <source>
        <dbReference type="ARBA" id="ARBA00009477"/>
    </source>
</evidence>
<dbReference type="EMBL" id="CP014504">
    <property type="protein sequence ID" value="AMP98758.1"/>
    <property type="molecule type" value="Genomic_DNA"/>
</dbReference>
<feature type="chain" id="PRO_5007280395" evidence="3">
    <location>
        <begin position="18"/>
        <end position="372"/>
    </location>
</feature>
<dbReference type="Pfam" id="PF25967">
    <property type="entry name" value="RND-MFP_C"/>
    <property type="match status" value="1"/>
</dbReference>
<evidence type="ECO:0000259" key="4">
    <source>
        <dbReference type="Pfam" id="PF25876"/>
    </source>
</evidence>
<dbReference type="PANTHER" id="PTHR30158">
    <property type="entry name" value="ACRA/E-RELATED COMPONENT OF DRUG EFFLUX TRANSPORTER"/>
    <property type="match status" value="1"/>
</dbReference>
<feature type="domain" description="Multidrug resistance protein MdtA-like beta-barrel" evidence="6">
    <location>
        <begin position="203"/>
        <end position="277"/>
    </location>
</feature>
<dbReference type="GO" id="GO:0022857">
    <property type="term" value="F:transmembrane transporter activity"/>
    <property type="evidence" value="ECO:0007669"/>
    <property type="project" value="InterPro"/>
</dbReference>
<evidence type="ECO:0000256" key="3">
    <source>
        <dbReference type="SAM" id="SignalP"/>
    </source>
</evidence>
<dbReference type="InterPro" id="IPR058625">
    <property type="entry name" value="MdtA-like_BSH"/>
</dbReference>
<protein>
    <submittedName>
        <fullName evidence="8">Secretion protein HylD</fullName>
    </submittedName>
</protein>
<dbReference type="InterPro" id="IPR058626">
    <property type="entry name" value="MdtA-like_b-barrel"/>
</dbReference>
<name>A0A127VCT7_9SPHI</name>
<dbReference type="Pfam" id="PF25917">
    <property type="entry name" value="BSH_RND"/>
    <property type="match status" value="1"/>
</dbReference>
<feature type="signal peptide" evidence="3">
    <location>
        <begin position="1"/>
        <end position="17"/>
    </location>
</feature>
<dbReference type="Pfam" id="PF25876">
    <property type="entry name" value="HH_MFP_RND"/>
    <property type="match status" value="1"/>
</dbReference>
<comment type="similarity">
    <text evidence="2">Belongs to the membrane fusion protein (MFP) (TC 8.A.1) family.</text>
</comment>
<evidence type="ECO:0000256" key="1">
    <source>
        <dbReference type="ARBA" id="ARBA00004196"/>
    </source>
</evidence>
<dbReference type="GO" id="GO:0046677">
    <property type="term" value="P:response to antibiotic"/>
    <property type="evidence" value="ECO:0007669"/>
    <property type="project" value="TreeGrafter"/>
</dbReference>
<dbReference type="OrthoDB" id="9801814at2"/>
<gene>
    <name evidence="8" type="ORF">AY601_1849</name>
</gene>
<evidence type="ECO:0000259" key="7">
    <source>
        <dbReference type="Pfam" id="PF25967"/>
    </source>
</evidence>
<sequence length="372" mass="41094" precursor="true">MKLNWIFIIFVMVVTQACSTNSAKTKEEKLTEIPVVKLKIVDTALALNYVADIQAVRNIEIRARVQGFIEQILVDEGQQVKKGQLLFKMNDKEYLIKLSQAKSQLASANSSVKIAEVELGRIKTLVDKKVISKSELTLGTARLAEAEAKASEALSIIDDAKQKLSYLSVRAPFEGVIDRIPLKTGSLVSEGALLTTLSDSRNMYAYFDISENEYLQFMRTGKGHFSTHAETALILSDGNTYPLKGKIQTQESSFSGSTGSIAYRAMFPNPDRILKHGASGKVQLISKLEGSLLVPQKSVFEIQDKNYVFVVDEKNTVKMKSFVPKMKLAEYYVVSSGLKAGENIVYEGIQNIKDGVTITPVFNKSNSLSAKK</sequence>
<dbReference type="Proteomes" id="UP000071561">
    <property type="component" value="Chromosome"/>
</dbReference>
<dbReference type="GO" id="GO:0005886">
    <property type="term" value="C:plasma membrane"/>
    <property type="evidence" value="ECO:0007669"/>
    <property type="project" value="TreeGrafter"/>
</dbReference>
<dbReference type="Gene3D" id="1.10.287.470">
    <property type="entry name" value="Helix hairpin bin"/>
    <property type="match status" value="1"/>
</dbReference>
<dbReference type="NCBIfam" id="TIGR01730">
    <property type="entry name" value="RND_mfp"/>
    <property type="match status" value="1"/>
</dbReference>
<evidence type="ECO:0000259" key="5">
    <source>
        <dbReference type="Pfam" id="PF25917"/>
    </source>
</evidence>
<dbReference type="Gene3D" id="2.40.420.20">
    <property type="match status" value="1"/>
</dbReference>
<dbReference type="PANTHER" id="PTHR30158:SF23">
    <property type="entry name" value="MULTIDRUG RESISTANCE PROTEIN MEXA"/>
    <property type="match status" value="1"/>
</dbReference>
<dbReference type="SUPFAM" id="SSF111369">
    <property type="entry name" value="HlyD-like secretion proteins"/>
    <property type="match status" value="1"/>
</dbReference>
<dbReference type="AlphaFoldDB" id="A0A127VCT7"/>
<organism evidence="8 9">
    <name type="scientific">Pedobacter cryoconitis</name>
    <dbReference type="NCBI Taxonomy" id="188932"/>
    <lineage>
        <taxon>Bacteria</taxon>
        <taxon>Pseudomonadati</taxon>
        <taxon>Bacteroidota</taxon>
        <taxon>Sphingobacteriia</taxon>
        <taxon>Sphingobacteriales</taxon>
        <taxon>Sphingobacteriaceae</taxon>
        <taxon>Pedobacter</taxon>
    </lineage>
</organism>
<reference evidence="8 9" key="1">
    <citation type="submission" date="2016-03" db="EMBL/GenBank/DDBJ databases">
        <title>Complete genome sequence of Pedobacter cryoconitis PAMC 27485.</title>
        <authorList>
            <person name="Lee J."/>
            <person name="Kim O.-S."/>
        </authorList>
    </citation>
    <scope>NUCLEOTIDE SEQUENCE [LARGE SCALE GENOMIC DNA]</scope>
    <source>
        <strain evidence="8 9">PAMC 27485</strain>
    </source>
</reference>
<feature type="domain" description="Multidrug resistance protein MdtA-like alpha-helical hairpin" evidence="4">
    <location>
        <begin position="98"/>
        <end position="166"/>
    </location>
</feature>
<dbReference type="PATRIC" id="fig|188932.3.peg.1934"/>
<dbReference type="InterPro" id="IPR058627">
    <property type="entry name" value="MdtA-like_C"/>
</dbReference>
<evidence type="ECO:0000259" key="6">
    <source>
        <dbReference type="Pfam" id="PF25944"/>
    </source>
</evidence>
<keyword evidence="3" id="KW-0732">Signal</keyword>
<accession>A0A127VCT7</accession>
<dbReference type="InterPro" id="IPR006143">
    <property type="entry name" value="RND_pump_MFP"/>
</dbReference>
<proteinExistence type="inferred from homology"/>
<evidence type="ECO:0000313" key="9">
    <source>
        <dbReference type="Proteomes" id="UP000071561"/>
    </source>
</evidence>
<dbReference type="KEGG" id="pcm:AY601_1849"/>
<dbReference type="GO" id="GO:0030313">
    <property type="term" value="C:cell envelope"/>
    <property type="evidence" value="ECO:0007669"/>
    <property type="project" value="UniProtKB-SubCell"/>
</dbReference>
<feature type="domain" description="Multidrug resistance protein MdtA-like C-terminal permuted SH3" evidence="7">
    <location>
        <begin position="292"/>
        <end position="350"/>
    </location>
</feature>
<evidence type="ECO:0000313" key="8">
    <source>
        <dbReference type="EMBL" id="AMP98758.1"/>
    </source>
</evidence>
<feature type="domain" description="Multidrug resistance protein MdtA-like barrel-sandwich hybrid" evidence="5">
    <location>
        <begin position="57"/>
        <end position="192"/>
    </location>
</feature>
<keyword evidence="9" id="KW-1185">Reference proteome</keyword>
<dbReference type="PROSITE" id="PS51257">
    <property type="entry name" value="PROKAR_LIPOPROTEIN"/>
    <property type="match status" value="1"/>
</dbReference>
<dbReference type="Gene3D" id="2.40.30.170">
    <property type="match status" value="1"/>
</dbReference>
<comment type="subcellular location">
    <subcellularLocation>
        <location evidence="1">Cell envelope</location>
    </subcellularLocation>
</comment>
<dbReference type="Gene3D" id="2.40.50.100">
    <property type="match status" value="1"/>
</dbReference>